<evidence type="ECO:0000313" key="2">
    <source>
        <dbReference type="EMBL" id="EIJ44013.1"/>
    </source>
</evidence>
<accession>I3CK70</accession>
<keyword evidence="1" id="KW-0812">Transmembrane</keyword>
<proteinExistence type="predicted"/>
<dbReference type="EMBL" id="JH600070">
    <property type="protein sequence ID" value="EIJ44013.1"/>
    <property type="molecule type" value="Genomic_DNA"/>
</dbReference>
<keyword evidence="1" id="KW-1133">Transmembrane helix</keyword>
<sequence length="30" mass="3368">MDIAQANQIIEASYLLFAIVFIFLVIGKLL</sequence>
<reference evidence="2 3" key="1">
    <citation type="submission" date="2011-11" db="EMBL/GenBank/DDBJ databases">
        <title>Improved High-Quality Draft sequence of Beggiatoa alba B18lD.</title>
        <authorList>
            <consortium name="US DOE Joint Genome Institute"/>
            <person name="Lucas S."/>
            <person name="Han J."/>
            <person name="Lapidus A."/>
            <person name="Cheng J.-F."/>
            <person name="Goodwin L."/>
            <person name="Pitluck S."/>
            <person name="Peters L."/>
            <person name="Mikhailova N."/>
            <person name="Held B."/>
            <person name="Detter J.C."/>
            <person name="Han C."/>
            <person name="Tapia R."/>
            <person name="Land M."/>
            <person name="Hauser L."/>
            <person name="Kyrpides N."/>
            <person name="Ivanova N."/>
            <person name="Pagani I."/>
            <person name="Samuel K."/>
            <person name="Teske A."/>
            <person name="Mueller J."/>
            <person name="Woyke T."/>
        </authorList>
    </citation>
    <scope>NUCLEOTIDE SEQUENCE [LARGE SCALE GENOMIC DNA]</scope>
    <source>
        <strain evidence="2 3">B18LD</strain>
    </source>
</reference>
<dbReference type="STRING" id="395493.BegalDRAFT_3189"/>
<dbReference type="Proteomes" id="UP000005744">
    <property type="component" value="Unassembled WGS sequence"/>
</dbReference>
<name>I3CK70_9GAMM</name>
<keyword evidence="3" id="KW-1185">Reference proteome</keyword>
<gene>
    <name evidence="2" type="ORF">BegalDRAFT_3189</name>
</gene>
<organism evidence="2 3">
    <name type="scientific">Beggiatoa alba B18LD</name>
    <dbReference type="NCBI Taxonomy" id="395493"/>
    <lineage>
        <taxon>Bacteria</taxon>
        <taxon>Pseudomonadati</taxon>
        <taxon>Pseudomonadota</taxon>
        <taxon>Gammaproteobacteria</taxon>
        <taxon>Thiotrichales</taxon>
        <taxon>Thiotrichaceae</taxon>
        <taxon>Beggiatoa</taxon>
    </lineage>
</organism>
<feature type="transmembrane region" description="Helical" evidence="1">
    <location>
        <begin position="12"/>
        <end position="29"/>
    </location>
</feature>
<dbReference type="HOGENOM" id="CLU_3402286_0_0_6"/>
<dbReference type="AlphaFoldDB" id="I3CK70"/>
<protein>
    <submittedName>
        <fullName evidence="2">Uncharacterized protein</fullName>
    </submittedName>
</protein>
<evidence type="ECO:0000256" key="1">
    <source>
        <dbReference type="SAM" id="Phobius"/>
    </source>
</evidence>
<keyword evidence="1" id="KW-0472">Membrane</keyword>
<evidence type="ECO:0000313" key="3">
    <source>
        <dbReference type="Proteomes" id="UP000005744"/>
    </source>
</evidence>